<dbReference type="EMBL" id="JBHLUH010000023">
    <property type="protein sequence ID" value="MFC0529013.1"/>
    <property type="molecule type" value="Genomic_DNA"/>
</dbReference>
<dbReference type="Proteomes" id="UP001589867">
    <property type="component" value="Unassembled WGS sequence"/>
</dbReference>
<keyword evidence="1" id="KW-0472">Membrane</keyword>
<feature type="signal peptide" evidence="2">
    <location>
        <begin position="1"/>
        <end position="21"/>
    </location>
</feature>
<keyword evidence="1" id="KW-0812">Transmembrane</keyword>
<evidence type="ECO:0000313" key="3">
    <source>
        <dbReference type="EMBL" id="MFC0529013.1"/>
    </source>
</evidence>
<sequence>MALVACLCAAALLASVLPANVGMRTGGGSEGVEIGGGLLAALVMGLAVAGLYAVGAAEYIVAPPAPFLKWTLVPLLPLALVVVVAAVAVARWGRRPTAGWRGCGFR</sequence>
<keyword evidence="1" id="KW-1133">Transmembrane helix</keyword>
<feature type="transmembrane region" description="Helical" evidence="1">
    <location>
        <begin position="67"/>
        <end position="90"/>
    </location>
</feature>
<name>A0ABV6M2X9_9ACTN</name>
<feature type="transmembrane region" description="Helical" evidence="1">
    <location>
        <begin position="34"/>
        <end position="55"/>
    </location>
</feature>
<proteinExistence type="predicted"/>
<evidence type="ECO:0000256" key="1">
    <source>
        <dbReference type="SAM" id="Phobius"/>
    </source>
</evidence>
<gene>
    <name evidence="3" type="ORF">ACFFIA_15235</name>
</gene>
<evidence type="ECO:0000256" key="2">
    <source>
        <dbReference type="SAM" id="SignalP"/>
    </source>
</evidence>
<evidence type="ECO:0000313" key="4">
    <source>
        <dbReference type="Proteomes" id="UP001589867"/>
    </source>
</evidence>
<dbReference type="RefSeq" id="WP_377251345.1">
    <property type="nucleotide sequence ID" value="NZ_JBHLUH010000023.1"/>
</dbReference>
<keyword evidence="4" id="KW-1185">Reference proteome</keyword>
<comment type="caution">
    <text evidence="3">The sequence shown here is derived from an EMBL/GenBank/DDBJ whole genome shotgun (WGS) entry which is preliminary data.</text>
</comment>
<reference evidence="3 4" key="1">
    <citation type="submission" date="2024-09" db="EMBL/GenBank/DDBJ databases">
        <authorList>
            <person name="Sun Q."/>
            <person name="Mori K."/>
        </authorList>
    </citation>
    <scope>NUCLEOTIDE SEQUENCE [LARGE SCALE GENOMIC DNA]</scope>
    <source>
        <strain evidence="3 4">TBRC 3947</strain>
    </source>
</reference>
<keyword evidence="2" id="KW-0732">Signal</keyword>
<feature type="chain" id="PRO_5047263164" description="Integral membrane protein" evidence="2">
    <location>
        <begin position="22"/>
        <end position="106"/>
    </location>
</feature>
<accession>A0ABV6M2X9</accession>
<protein>
    <recommendedName>
        <fullName evidence="5">Integral membrane protein</fullName>
    </recommendedName>
</protein>
<organism evidence="3 4">
    <name type="scientific">Phytohabitans kaempferiae</name>
    <dbReference type="NCBI Taxonomy" id="1620943"/>
    <lineage>
        <taxon>Bacteria</taxon>
        <taxon>Bacillati</taxon>
        <taxon>Actinomycetota</taxon>
        <taxon>Actinomycetes</taxon>
        <taxon>Micromonosporales</taxon>
        <taxon>Micromonosporaceae</taxon>
    </lineage>
</organism>
<evidence type="ECO:0008006" key="5">
    <source>
        <dbReference type="Google" id="ProtNLM"/>
    </source>
</evidence>